<reference evidence="4" key="2">
    <citation type="submission" date="2010-05" db="EMBL/GenBank/DDBJ databases">
        <title>The genome sequence of Magnaporthe poae strain ATCC 64411.</title>
        <authorList>
            <person name="Ma L.-J."/>
            <person name="Dead R."/>
            <person name="Young S."/>
            <person name="Zeng Q."/>
            <person name="Koehrsen M."/>
            <person name="Alvarado L."/>
            <person name="Berlin A."/>
            <person name="Chapman S.B."/>
            <person name="Chen Z."/>
            <person name="Freedman E."/>
            <person name="Gellesch M."/>
            <person name="Goldberg J."/>
            <person name="Griggs A."/>
            <person name="Gujja S."/>
            <person name="Heilman E.R."/>
            <person name="Heiman D."/>
            <person name="Hepburn T."/>
            <person name="Howarth C."/>
            <person name="Jen D."/>
            <person name="Larson L."/>
            <person name="Mehta T."/>
            <person name="Neiman D."/>
            <person name="Pearson M."/>
            <person name="Roberts A."/>
            <person name="Saif S."/>
            <person name="Shea T."/>
            <person name="Shenoy N."/>
            <person name="Sisk P."/>
            <person name="Stolte C."/>
            <person name="Sykes S."/>
            <person name="Walk T."/>
            <person name="White J."/>
            <person name="Yandava C."/>
            <person name="Haas B."/>
            <person name="Nusbaum C."/>
            <person name="Birren B."/>
        </authorList>
    </citation>
    <scope>NUCLEOTIDE SEQUENCE [LARGE SCALE GENOMIC DNA]</scope>
    <source>
        <strain evidence="4">ATCC 64411 / 73-15</strain>
    </source>
</reference>
<feature type="region of interest" description="Disordered" evidence="1">
    <location>
        <begin position="234"/>
        <end position="257"/>
    </location>
</feature>
<dbReference type="EMBL" id="GL876968">
    <property type="protein sequence ID" value="KLU85576.1"/>
    <property type="molecule type" value="Genomic_DNA"/>
</dbReference>
<dbReference type="eggNOG" id="ENOG502T4J2">
    <property type="taxonomic scope" value="Eukaryota"/>
</dbReference>
<gene>
    <name evidence="2" type="ORF">MAPG_04599</name>
</gene>
<protein>
    <submittedName>
        <fullName evidence="2 3">Uncharacterized protein</fullName>
    </submittedName>
</protein>
<evidence type="ECO:0000313" key="2">
    <source>
        <dbReference type="EMBL" id="KLU85576.1"/>
    </source>
</evidence>
<dbReference type="VEuPathDB" id="FungiDB:MAPG_04599"/>
<dbReference type="Proteomes" id="UP000011715">
    <property type="component" value="Unassembled WGS sequence"/>
</dbReference>
<reference evidence="3" key="5">
    <citation type="submission" date="2015-06" db="UniProtKB">
        <authorList>
            <consortium name="EnsemblFungi"/>
        </authorList>
    </citation>
    <scope>IDENTIFICATION</scope>
    <source>
        <strain evidence="3">ATCC 64411</strain>
    </source>
</reference>
<feature type="region of interest" description="Disordered" evidence="1">
    <location>
        <begin position="137"/>
        <end position="192"/>
    </location>
</feature>
<sequence>MGTPYDLRQFDHAFNQQDHNTQQARNALETTIPLPPFEVEWGYAHGTSECMWPPVEMGGEPDTDYVERVVVLVQNLPLNIPPEIILKAARKLTGNTGSDFGILYFARGAPGSVFVYCTDANKAQSLAELLQRHGLPHDLDAAPSQSSAQPSGSGSGGGGLSEGDKRRRGWQKAKPQSGKGRGRADASASDAAAPELPNWPLVVEHCEFRISSLFLQHLREMRNVRGKDTSRKLRVEWERTHPSGWPEPPKKSKKPKK</sequence>
<reference evidence="2" key="3">
    <citation type="submission" date="2011-03" db="EMBL/GenBank/DDBJ databases">
        <title>Annotation of Magnaporthe poae ATCC 64411.</title>
        <authorList>
            <person name="Ma L.-J."/>
            <person name="Dead R."/>
            <person name="Young S.K."/>
            <person name="Zeng Q."/>
            <person name="Gargeya S."/>
            <person name="Fitzgerald M."/>
            <person name="Haas B."/>
            <person name="Abouelleil A."/>
            <person name="Alvarado L."/>
            <person name="Arachchi H.M."/>
            <person name="Berlin A."/>
            <person name="Brown A."/>
            <person name="Chapman S.B."/>
            <person name="Chen Z."/>
            <person name="Dunbar C."/>
            <person name="Freedman E."/>
            <person name="Gearin G."/>
            <person name="Gellesch M."/>
            <person name="Goldberg J."/>
            <person name="Griggs A."/>
            <person name="Gujja S."/>
            <person name="Heiman D."/>
            <person name="Howarth C."/>
            <person name="Larson L."/>
            <person name="Lui A."/>
            <person name="MacDonald P.J.P."/>
            <person name="Mehta T."/>
            <person name="Montmayeur A."/>
            <person name="Murphy C."/>
            <person name="Neiman D."/>
            <person name="Pearson M."/>
            <person name="Priest M."/>
            <person name="Roberts A."/>
            <person name="Saif S."/>
            <person name="Shea T."/>
            <person name="Shenoy N."/>
            <person name="Sisk P."/>
            <person name="Stolte C."/>
            <person name="Sykes S."/>
            <person name="Yandava C."/>
            <person name="Wortman J."/>
            <person name="Nusbaum C."/>
            <person name="Birren B."/>
        </authorList>
    </citation>
    <scope>NUCLEOTIDE SEQUENCE</scope>
    <source>
        <strain evidence="2">ATCC 64411</strain>
    </source>
</reference>
<proteinExistence type="predicted"/>
<accession>A0A0C4DX61</accession>
<dbReference type="EnsemblFungi" id="MAPG_04599T0">
    <property type="protein sequence ID" value="MAPG_04599T0"/>
    <property type="gene ID" value="MAPG_04599"/>
</dbReference>
<dbReference type="OMA" id="HCEFRIS"/>
<reference evidence="2" key="1">
    <citation type="submission" date="2010-05" db="EMBL/GenBank/DDBJ databases">
        <title>The Genome Sequence of Magnaporthe poae strain ATCC 64411.</title>
        <authorList>
            <consortium name="The Broad Institute Genome Sequencing Platform"/>
            <consortium name="Broad Institute Genome Sequencing Center for Infectious Disease"/>
            <person name="Ma L.-J."/>
            <person name="Dead R."/>
            <person name="Young S."/>
            <person name="Zeng Q."/>
            <person name="Koehrsen M."/>
            <person name="Alvarado L."/>
            <person name="Berlin A."/>
            <person name="Chapman S.B."/>
            <person name="Chen Z."/>
            <person name="Freedman E."/>
            <person name="Gellesch M."/>
            <person name="Goldberg J."/>
            <person name="Griggs A."/>
            <person name="Gujja S."/>
            <person name="Heilman E.R."/>
            <person name="Heiman D."/>
            <person name="Hepburn T."/>
            <person name="Howarth C."/>
            <person name="Jen D."/>
            <person name="Larson L."/>
            <person name="Mehta T."/>
            <person name="Neiman D."/>
            <person name="Pearson M."/>
            <person name="Roberts A."/>
            <person name="Saif S."/>
            <person name="Shea T."/>
            <person name="Shenoy N."/>
            <person name="Sisk P."/>
            <person name="Stolte C."/>
            <person name="Sykes S."/>
            <person name="Walk T."/>
            <person name="White J."/>
            <person name="Yandava C."/>
            <person name="Haas B."/>
            <person name="Nusbaum C."/>
            <person name="Birren B."/>
        </authorList>
    </citation>
    <scope>NUCLEOTIDE SEQUENCE</scope>
    <source>
        <strain evidence="2">ATCC 64411</strain>
    </source>
</reference>
<dbReference type="EMBL" id="ADBL01001078">
    <property type="status" value="NOT_ANNOTATED_CDS"/>
    <property type="molecule type" value="Genomic_DNA"/>
</dbReference>
<evidence type="ECO:0000256" key="1">
    <source>
        <dbReference type="SAM" id="MobiDB-lite"/>
    </source>
</evidence>
<evidence type="ECO:0000313" key="4">
    <source>
        <dbReference type="Proteomes" id="UP000011715"/>
    </source>
</evidence>
<evidence type="ECO:0000313" key="3">
    <source>
        <dbReference type="EnsemblFungi" id="MAPG_04599T0"/>
    </source>
</evidence>
<keyword evidence="4" id="KW-1185">Reference proteome</keyword>
<dbReference type="AlphaFoldDB" id="A0A0C4DX61"/>
<feature type="compositionally biased region" description="Low complexity" evidence="1">
    <location>
        <begin position="141"/>
        <end position="152"/>
    </location>
</feature>
<reference evidence="3" key="4">
    <citation type="journal article" date="2015" name="G3 (Bethesda)">
        <title>Genome sequences of three phytopathogenic species of the Magnaporthaceae family of fungi.</title>
        <authorList>
            <person name="Okagaki L.H."/>
            <person name="Nunes C.C."/>
            <person name="Sailsbery J."/>
            <person name="Clay B."/>
            <person name="Brown D."/>
            <person name="John T."/>
            <person name="Oh Y."/>
            <person name="Young N."/>
            <person name="Fitzgerald M."/>
            <person name="Haas B.J."/>
            <person name="Zeng Q."/>
            <person name="Young S."/>
            <person name="Adiconis X."/>
            <person name="Fan L."/>
            <person name="Levin J.Z."/>
            <person name="Mitchell T.K."/>
            <person name="Okubara P.A."/>
            <person name="Farman M.L."/>
            <person name="Kohn L.M."/>
            <person name="Birren B."/>
            <person name="Ma L.-J."/>
            <person name="Dean R.A."/>
        </authorList>
    </citation>
    <scope>NUCLEOTIDE SEQUENCE</scope>
    <source>
        <strain evidence="3">ATCC 64411 / 73-15</strain>
    </source>
</reference>
<dbReference type="OrthoDB" id="5195642at2759"/>
<name>A0A0C4DX61_MAGP6</name>
<organism evidence="3 4">
    <name type="scientific">Magnaporthiopsis poae (strain ATCC 64411 / 73-15)</name>
    <name type="common">Kentucky bluegrass fungus</name>
    <name type="synonym">Magnaporthe poae</name>
    <dbReference type="NCBI Taxonomy" id="644358"/>
    <lineage>
        <taxon>Eukaryota</taxon>
        <taxon>Fungi</taxon>
        <taxon>Dikarya</taxon>
        <taxon>Ascomycota</taxon>
        <taxon>Pezizomycotina</taxon>
        <taxon>Sordariomycetes</taxon>
        <taxon>Sordariomycetidae</taxon>
        <taxon>Magnaporthales</taxon>
        <taxon>Magnaporthaceae</taxon>
        <taxon>Magnaporthiopsis</taxon>
    </lineage>
</organism>